<keyword evidence="4" id="KW-1185">Reference proteome</keyword>
<dbReference type="EMBL" id="DS480466">
    <property type="protein sequence ID" value="EDO15317.1"/>
    <property type="molecule type" value="Genomic_DNA"/>
</dbReference>
<feature type="binding site" evidence="2">
    <location>
        <begin position="25"/>
        <end position="26"/>
    </location>
    <ligand>
        <name>substrate</name>
    </ligand>
</feature>
<dbReference type="RefSeq" id="XP_001643175.1">
    <property type="nucleotide sequence ID" value="XM_001643125.1"/>
</dbReference>
<proteinExistence type="predicted"/>
<dbReference type="OrthoDB" id="4818801at2759"/>
<dbReference type="InterPro" id="IPR013078">
    <property type="entry name" value="His_Pase_superF_clade-1"/>
</dbReference>
<dbReference type="GeneID" id="5543398"/>
<feature type="binding site" evidence="2">
    <location>
        <position position="68"/>
    </location>
    <ligand>
        <name>substrate</name>
    </ligand>
</feature>
<organism evidence="4">
    <name type="scientific">Vanderwaltozyma polyspora (strain ATCC 22028 / DSM 70294 / BCRC 21397 / CBS 2163 / NBRC 10782 / NRRL Y-8283 / UCD 57-17)</name>
    <name type="common">Kluyveromyces polysporus</name>
    <dbReference type="NCBI Taxonomy" id="436907"/>
    <lineage>
        <taxon>Eukaryota</taxon>
        <taxon>Fungi</taxon>
        <taxon>Dikarya</taxon>
        <taxon>Ascomycota</taxon>
        <taxon>Saccharomycotina</taxon>
        <taxon>Saccharomycetes</taxon>
        <taxon>Saccharomycetales</taxon>
        <taxon>Saccharomycetaceae</taxon>
        <taxon>Vanderwaltozyma</taxon>
    </lineage>
</organism>
<feature type="active site" description="Proton donor/acceptor" evidence="1">
    <location>
        <position position="98"/>
    </location>
</feature>
<dbReference type="KEGG" id="vpo:Kpol_448p4"/>
<feature type="binding site" evidence="2">
    <location>
        <begin position="98"/>
        <end position="101"/>
    </location>
    <ligand>
        <name>substrate</name>
    </ligand>
</feature>
<dbReference type="HOGENOM" id="CLU_033323_13_0_1"/>
<dbReference type="GO" id="GO:0046390">
    <property type="term" value="P:ribose phosphate biosynthetic process"/>
    <property type="evidence" value="ECO:0007669"/>
    <property type="project" value="EnsemblFungi"/>
</dbReference>
<dbReference type="FunCoup" id="A7TQY0">
    <property type="interactions" value="39"/>
</dbReference>
<dbReference type="AlphaFoldDB" id="A7TQY0"/>
<dbReference type="GO" id="GO:0050278">
    <property type="term" value="F:sedoheptulose-bisphosphatase activity"/>
    <property type="evidence" value="ECO:0007669"/>
    <property type="project" value="EnsemblFungi"/>
</dbReference>
<dbReference type="PANTHER" id="PTHR48100:SF15">
    <property type="entry name" value="SEDOHEPTULOSE 1,7-BISPHOSPHATASE"/>
    <property type="match status" value="1"/>
</dbReference>
<reference evidence="3 4" key="1">
    <citation type="journal article" date="2007" name="Proc. Natl. Acad. Sci. U.S.A.">
        <title>Independent sorting-out of thousands of duplicated gene pairs in two yeast species descended from a whole-genome duplication.</title>
        <authorList>
            <person name="Scannell D.R."/>
            <person name="Frank A.C."/>
            <person name="Conant G.C."/>
            <person name="Byrne K.P."/>
            <person name="Woolfit M."/>
            <person name="Wolfe K.H."/>
        </authorList>
    </citation>
    <scope>NUCLEOTIDE SEQUENCE [LARGE SCALE GENOMIC DNA]</scope>
    <source>
        <strain evidence="4">ATCC 22028 / DSM 70294 / BCRC 21397 / CBS 2163 / NBRC 10782 / NRRL Y-8283 / UCD 57-17</strain>
    </source>
</reference>
<dbReference type="CDD" id="cd07067">
    <property type="entry name" value="HP_PGM_like"/>
    <property type="match status" value="1"/>
</dbReference>
<dbReference type="eggNOG" id="KOG0235">
    <property type="taxonomic scope" value="Eukaryota"/>
</dbReference>
<dbReference type="STRING" id="436907.A7TQY0"/>
<dbReference type="PANTHER" id="PTHR48100">
    <property type="entry name" value="BROAD-SPECIFICITY PHOSPHATASE YOR283W-RELATED"/>
    <property type="match status" value="1"/>
</dbReference>
<dbReference type="InterPro" id="IPR050275">
    <property type="entry name" value="PGM_Phosphatase"/>
</dbReference>
<evidence type="ECO:0000313" key="4">
    <source>
        <dbReference type="Proteomes" id="UP000000267"/>
    </source>
</evidence>
<sequence length="267" mass="30248">MTKTIQRCVFIRHGETKWSKTGHYTGKTDLTLTEDGVAEMERVGKGIFEYNLVNPDRITHVFVSPRTRAQQSMKLVLKDLTPEQRARVKVTVDEDIQEWDYGDYEGLMTAEIEELRKKRGLDKERPWSIWRDGCENGESTQQIGKRLSRFIARVQKAHSEAQAAGQSSDILVFAHGHSLRYFAALWFMKGIEQDCEPLPNKPEGVSHDENGVPFVNITKFRYLNENPNFLLCAGGVGALGYSHYSCDEPALDLSGAFIPPLPESSLR</sequence>
<gene>
    <name evidence="3" type="ORF">Kpol_448p4</name>
</gene>
<dbReference type="Pfam" id="PF00300">
    <property type="entry name" value="His_Phos_1"/>
    <property type="match status" value="1"/>
</dbReference>
<dbReference type="PhylomeDB" id="A7TQY0"/>
<evidence type="ECO:0000313" key="3">
    <source>
        <dbReference type="EMBL" id="EDO15317.1"/>
    </source>
</evidence>
<evidence type="ECO:0000256" key="1">
    <source>
        <dbReference type="PIRSR" id="PIRSR613078-1"/>
    </source>
</evidence>
<dbReference type="InterPro" id="IPR029033">
    <property type="entry name" value="His_PPase_superfam"/>
</dbReference>
<protein>
    <submittedName>
        <fullName evidence="3">Uncharacterized protein</fullName>
    </submittedName>
</protein>
<evidence type="ECO:0000256" key="2">
    <source>
        <dbReference type="PIRSR" id="PIRSR613078-2"/>
    </source>
</evidence>
<dbReference type="Proteomes" id="UP000000267">
    <property type="component" value="Unassembled WGS sequence"/>
</dbReference>
<dbReference type="SUPFAM" id="SSF53254">
    <property type="entry name" value="Phosphoglycerate mutase-like"/>
    <property type="match status" value="1"/>
</dbReference>
<feature type="active site" description="Tele-phosphohistidine intermediate" evidence="1">
    <location>
        <position position="13"/>
    </location>
</feature>
<accession>A7TQY0</accession>
<dbReference type="OMA" id="GWLIWRD"/>
<name>A7TQY0_VANPO</name>
<dbReference type="SMART" id="SM00855">
    <property type="entry name" value="PGAM"/>
    <property type="match status" value="1"/>
</dbReference>
<dbReference type="InParanoid" id="A7TQY0"/>
<dbReference type="Gene3D" id="3.40.50.1240">
    <property type="entry name" value="Phosphoglycerate mutase-like"/>
    <property type="match status" value="1"/>
</dbReference>